<dbReference type="HOGENOM" id="CLU_2091621_0_0_5"/>
<evidence type="ECO:0000313" key="2">
    <source>
        <dbReference type="EMBL" id="ACM38859.1"/>
    </source>
</evidence>
<sequence length="116" mass="12732">MKKLEASWFDRLSTVCLTVGVAAPIAASSLSPNGDHKLPLLGFVFWIFLATRRHLMNWLRPPHPPAGDFSPLGRRGQHDSTEPHREAAGNRFCCAEKAQGCRRFLLPIGEKVAAAG</sequence>
<feature type="region of interest" description="Disordered" evidence="1">
    <location>
        <begin position="66"/>
        <end position="87"/>
    </location>
</feature>
<proteinExistence type="predicted"/>
<reference evidence="2 3" key="1">
    <citation type="journal article" date="2009" name="J. Bacteriol.">
        <title>Genome sequences of three Agrobacterium biovars help elucidate the evolution of multichromosome genomes in bacteria.</title>
        <authorList>
            <person name="Slater S.C."/>
            <person name="Goldman B.S."/>
            <person name="Goodner B."/>
            <person name="Setubal J.C."/>
            <person name="Farrand S.K."/>
            <person name="Nester E.W."/>
            <person name="Burr T.J."/>
            <person name="Banta L."/>
            <person name="Dickerman A.W."/>
            <person name="Paulsen I."/>
            <person name="Otten L."/>
            <person name="Suen G."/>
            <person name="Welch R."/>
            <person name="Almeida N.F."/>
            <person name="Arnold F."/>
            <person name="Burton O.T."/>
            <person name="Du Z."/>
            <person name="Ewing A."/>
            <person name="Godsy E."/>
            <person name="Heisel S."/>
            <person name="Houmiel K.L."/>
            <person name="Jhaveri J."/>
            <person name="Lu J."/>
            <person name="Miller N.M."/>
            <person name="Norton S."/>
            <person name="Chen Q."/>
            <person name="Phoolcharoen W."/>
            <person name="Ohlin V."/>
            <person name="Ondrusek D."/>
            <person name="Pride N."/>
            <person name="Stricklin S.L."/>
            <person name="Sun J."/>
            <person name="Wheeler C."/>
            <person name="Wilson L."/>
            <person name="Zhu H."/>
            <person name="Wood D.W."/>
        </authorList>
    </citation>
    <scope>NUCLEOTIDE SEQUENCE [LARGE SCALE GENOMIC DNA]</scope>
    <source>
        <strain evidence="3">S4 / ATCC BAA-846</strain>
    </source>
</reference>
<evidence type="ECO:0000256" key="1">
    <source>
        <dbReference type="SAM" id="MobiDB-lite"/>
    </source>
</evidence>
<name>B9K1W1_ALLAM</name>
<dbReference type="Proteomes" id="UP000001596">
    <property type="component" value="Chromosome 2"/>
</dbReference>
<keyword evidence="3" id="KW-1185">Reference proteome</keyword>
<organism evidence="2 3">
    <name type="scientific">Allorhizobium ampelinum (strain ATCC BAA-846 / DSM 112012 / S4)</name>
    <name type="common">Agrobacterium vitis (strain S4)</name>
    <dbReference type="NCBI Taxonomy" id="311402"/>
    <lineage>
        <taxon>Bacteria</taxon>
        <taxon>Pseudomonadati</taxon>
        <taxon>Pseudomonadota</taxon>
        <taxon>Alphaproteobacteria</taxon>
        <taxon>Hyphomicrobiales</taxon>
        <taxon>Rhizobiaceae</taxon>
        <taxon>Rhizobium/Agrobacterium group</taxon>
        <taxon>Allorhizobium</taxon>
        <taxon>Allorhizobium ampelinum</taxon>
    </lineage>
</organism>
<feature type="compositionally biased region" description="Basic and acidic residues" evidence="1">
    <location>
        <begin position="76"/>
        <end position="87"/>
    </location>
</feature>
<dbReference type="EMBL" id="CP000634">
    <property type="protein sequence ID" value="ACM38859.1"/>
    <property type="molecule type" value="Genomic_DNA"/>
</dbReference>
<evidence type="ECO:0000313" key="3">
    <source>
        <dbReference type="Proteomes" id="UP000001596"/>
    </source>
</evidence>
<dbReference type="AlphaFoldDB" id="B9K1W1"/>
<dbReference type="KEGG" id="avi:Avi_5796"/>
<accession>B9K1W1</accession>
<gene>
    <name evidence="2" type="ordered locus">Avi_5796</name>
</gene>
<protein>
    <submittedName>
        <fullName evidence="2">Uncharacterized protein</fullName>
    </submittedName>
</protein>